<dbReference type="GO" id="GO:0003729">
    <property type="term" value="F:mRNA binding"/>
    <property type="evidence" value="ECO:0007669"/>
    <property type="project" value="TreeGrafter"/>
</dbReference>
<evidence type="ECO:0000259" key="5">
    <source>
        <dbReference type="Pfam" id="PF00542"/>
    </source>
</evidence>
<sequence length="165" mass="16865">MLCQLLAVSAVGFMAPAVSRVGTSRVAAAPVMSAVDEVMDKLKSMTLLEAAELVKAIEETFDVDASAAAGGGMMMAMPAGGAAGGEAGAAAAEEKTEFDLVLDSFPADKKIAVLKVVRELTGLGLKEAKEKVESAPCPIKEGAPKAECEEAVKKLEELGAKAVLK</sequence>
<dbReference type="InterPro" id="IPR008932">
    <property type="entry name" value="Ribosomal_bL12_oligo"/>
</dbReference>
<feature type="chain" id="PRO_5044208528" evidence="4">
    <location>
        <begin position="20"/>
        <end position="165"/>
    </location>
</feature>
<dbReference type="HOGENOM" id="CLU_086499_3_0_1"/>
<dbReference type="PANTHER" id="PTHR45987:SF4">
    <property type="entry name" value="LARGE RIBOSOMAL SUBUNIT PROTEIN BL12M"/>
    <property type="match status" value="1"/>
</dbReference>
<dbReference type="GeneID" id="17282163"/>
<proteinExistence type="inferred from homology"/>
<accession>A0A0D3KMA8</accession>
<keyword evidence="3" id="KW-0687">Ribonucleoprotein</keyword>
<dbReference type="OMA" id="FFPIHGR"/>
<dbReference type="GO" id="GO:0003735">
    <property type="term" value="F:structural constituent of ribosome"/>
    <property type="evidence" value="ECO:0007669"/>
    <property type="project" value="InterPro"/>
</dbReference>
<dbReference type="FunFam" id="3.30.1390.10:FF:000001">
    <property type="entry name" value="50S ribosomal protein L7/L12"/>
    <property type="match status" value="1"/>
</dbReference>
<feature type="domain" description="Large ribosomal subunit protein bL12 C-terminal" evidence="5">
    <location>
        <begin position="98"/>
        <end position="165"/>
    </location>
</feature>
<dbReference type="PANTHER" id="PTHR45987">
    <property type="entry name" value="39S RIBOSOMAL PROTEIN L12"/>
    <property type="match status" value="1"/>
</dbReference>
<evidence type="ECO:0000256" key="2">
    <source>
        <dbReference type="ARBA" id="ARBA00022980"/>
    </source>
</evidence>
<dbReference type="AlphaFoldDB" id="A0A0D3KMA8"/>
<comment type="similarity">
    <text evidence="1">Belongs to the bacterial ribosomal protein bL12 family.</text>
</comment>
<dbReference type="Pfam" id="PF00542">
    <property type="entry name" value="Ribosomal_L12"/>
    <property type="match status" value="1"/>
</dbReference>
<dbReference type="InterPro" id="IPR013823">
    <property type="entry name" value="Ribosomal_bL12_C"/>
</dbReference>
<dbReference type="InterPro" id="IPR014719">
    <property type="entry name" value="Ribosomal_bL12_C/ClpS-like"/>
</dbReference>
<keyword evidence="8" id="KW-1185">Reference proteome</keyword>
<dbReference type="eggNOG" id="KOG1715">
    <property type="taxonomic scope" value="Eukaryota"/>
</dbReference>
<dbReference type="KEGG" id="ehx:EMIHUDRAFT_415031"/>
<dbReference type="STRING" id="2903.R1DMT6"/>
<dbReference type="Proteomes" id="UP000013827">
    <property type="component" value="Unassembled WGS sequence"/>
</dbReference>
<evidence type="ECO:0000256" key="4">
    <source>
        <dbReference type="SAM" id="SignalP"/>
    </source>
</evidence>
<evidence type="ECO:0000313" key="8">
    <source>
        <dbReference type="Proteomes" id="UP000013827"/>
    </source>
</evidence>
<feature type="signal peptide" evidence="4">
    <location>
        <begin position="1"/>
        <end position="19"/>
    </location>
</feature>
<dbReference type="SUPFAM" id="SSF54736">
    <property type="entry name" value="ClpS-like"/>
    <property type="match status" value="1"/>
</dbReference>
<dbReference type="Gene3D" id="1.20.5.710">
    <property type="entry name" value="Single helix bin"/>
    <property type="match status" value="1"/>
</dbReference>
<dbReference type="InterPro" id="IPR000206">
    <property type="entry name" value="Ribosomal_bL12"/>
</dbReference>
<protein>
    <submittedName>
        <fullName evidence="7">Uncharacterized protein</fullName>
    </submittedName>
</protein>
<dbReference type="Pfam" id="PF16320">
    <property type="entry name" value="Ribosomal_L12_N"/>
    <property type="match status" value="1"/>
</dbReference>
<evidence type="ECO:0000256" key="3">
    <source>
        <dbReference type="ARBA" id="ARBA00023274"/>
    </source>
</evidence>
<dbReference type="GO" id="GO:0022625">
    <property type="term" value="C:cytosolic large ribosomal subunit"/>
    <property type="evidence" value="ECO:0007669"/>
    <property type="project" value="TreeGrafter"/>
</dbReference>
<organism evidence="7 8">
    <name type="scientific">Emiliania huxleyi (strain CCMP1516)</name>
    <dbReference type="NCBI Taxonomy" id="280463"/>
    <lineage>
        <taxon>Eukaryota</taxon>
        <taxon>Haptista</taxon>
        <taxon>Haptophyta</taxon>
        <taxon>Prymnesiophyceae</taxon>
        <taxon>Isochrysidales</taxon>
        <taxon>Noelaerhabdaceae</taxon>
        <taxon>Emiliania</taxon>
    </lineage>
</organism>
<dbReference type="SUPFAM" id="SSF48300">
    <property type="entry name" value="Ribosomal protein L7/12, oligomerisation (N-terminal) domain"/>
    <property type="match status" value="1"/>
</dbReference>
<dbReference type="RefSeq" id="XP_005789322.1">
    <property type="nucleotide sequence ID" value="XM_005789265.1"/>
</dbReference>
<name>A0A0D3KMA8_EMIH1</name>
<dbReference type="HAMAP" id="MF_00368">
    <property type="entry name" value="Ribosomal_bL12"/>
    <property type="match status" value="1"/>
</dbReference>
<dbReference type="GO" id="GO:0006412">
    <property type="term" value="P:translation"/>
    <property type="evidence" value="ECO:0007669"/>
    <property type="project" value="InterPro"/>
</dbReference>
<dbReference type="CDD" id="cd00387">
    <property type="entry name" value="Ribosomal_L7_L12"/>
    <property type="match status" value="1"/>
</dbReference>
<evidence type="ECO:0000259" key="6">
    <source>
        <dbReference type="Pfam" id="PF16320"/>
    </source>
</evidence>
<keyword evidence="4" id="KW-0732">Signal</keyword>
<evidence type="ECO:0000313" key="7">
    <source>
        <dbReference type="EnsemblProtists" id="EOD36893"/>
    </source>
</evidence>
<reference evidence="7" key="2">
    <citation type="submission" date="2024-10" db="UniProtKB">
        <authorList>
            <consortium name="EnsemblProtists"/>
        </authorList>
    </citation>
    <scope>IDENTIFICATION</scope>
</reference>
<evidence type="ECO:0000256" key="1">
    <source>
        <dbReference type="ARBA" id="ARBA00007197"/>
    </source>
</evidence>
<keyword evidence="2" id="KW-0689">Ribosomal protein</keyword>
<dbReference type="EnsemblProtists" id="EOD36893">
    <property type="protein sequence ID" value="EOD36893"/>
    <property type="gene ID" value="EMIHUDRAFT_415031"/>
</dbReference>
<feature type="domain" description="Large ribosomal subunit protein bL12 oligomerization" evidence="6">
    <location>
        <begin position="36"/>
        <end position="83"/>
    </location>
</feature>
<dbReference type="NCBIfam" id="TIGR00855">
    <property type="entry name" value="L12"/>
    <property type="match status" value="1"/>
</dbReference>
<reference evidence="8" key="1">
    <citation type="journal article" date="2013" name="Nature">
        <title>Pan genome of the phytoplankton Emiliania underpins its global distribution.</title>
        <authorList>
            <person name="Read B.A."/>
            <person name="Kegel J."/>
            <person name="Klute M.J."/>
            <person name="Kuo A."/>
            <person name="Lefebvre S.C."/>
            <person name="Maumus F."/>
            <person name="Mayer C."/>
            <person name="Miller J."/>
            <person name="Monier A."/>
            <person name="Salamov A."/>
            <person name="Young J."/>
            <person name="Aguilar M."/>
            <person name="Claverie J.M."/>
            <person name="Frickenhaus S."/>
            <person name="Gonzalez K."/>
            <person name="Herman E.K."/>
            <person name="Lin Y.C."/>
            <person name="Napier J."/>
            <person name="Ogata H."/>
            <person name="Sarno A.F."/>
            <person name="Shmutz J."/>
            <person name="Schroeder D."/>
            <person name="de Vargas C."/>
            <person name="Verret F."/>
            <person name="von Dassow P."/>
            <person name="Valentin K."/>
            <person name="Van de Peer Y."/>
            <person name="Wheeler G."/>
            <person name="Dacks J.B."/>
            <person name="Delwiche C.F."/>
            <person name="Dyhrman S.T."/>
            <person name="Glockner G."/>
            <person name="John U."/>
            <person name="Richards T."/>
            <person name="Worden A.Z."/>
            <person name="Zhang X."/>
            <person name="Grigoriev I.V."/>
            <person name="Allen A.E."/>
            <person name="Bidle K."/>
            <person name="Borodovsky M."/>
            <person name="Bowler C."/>
            <person name="Brownlee C."/>
            <person name="Cock J.M."/>
            <person name="Elias M."/>
            <person name="Gladyshev V.N."/>
            <person name="Groth M."/>
            <person name="Guda C."/>
            <person name="Hadaegh A."/>
            <person name="Iglesias-Rodriguez M.D."/>
            <person name="Jenkins J."/>
            <person name="Jones B.M."/>
            <person name="Lawson T."/>
            <person name="Leese F."/>
            <person name="Lindquist E."/>
            <person name="Lobanov A."/>
            <person name="Lomsadze A."/>
            <person name="Malik S.B."/>
            <person name="Marsh M.E."/>
            <person name="Mackinder L."/>
            <person name="Mock T."/>
            <person name="Mueller-Roeber B."/>
            <person name="Pagarete A."/>
            <person name="Parker M."/>
            <person name="Probert I."/>
            <person name="Quesneville H."/>
            <person name="Raines C."/>
            <person name="Rensing S.A."/>
            <person name="Riano-Pachon D.M."/>
            <person name="Richier S."/>
            <person name="Rokitta S."/>
            <person name="Shiraiwa Y."/>
            <person name="Soanes D.M."/>
            <person name="van der Giezen M."/>
            <person name="Wahlund T.M."/>
            <person name="Williams B."/>
            <person name="Wilson W."/>
            <person name="Wolfe G."/>
            <person name="Wurch L.L."/>
        </authorList>
    </citation>
    <scope>NUCLEOTIDE SEQUENCE</scope>
</reference>
<dbReference type="Gene3D" id="3.30.1390.10">
    <property type="match status" value="1"/>
</dbReference>
<dbReference type="PaxDb" id="2903-EOD36893"/>
<dbReference type="InterPro" id="IPR036235">
    <property type="entry name" value="Ribosomal_bL12_oligo_N_sf"/>
</dbReference>